<dbReference type="InParanoid" id="D7FSB0"/>
<protein>
    <submittedName>
        <fullName evidence="1">Uncharacterized protein</fullName>
    </submittedName>
</protein>
<evidence type="ECO:0000313" key="1">
    <source>
        <dbReference type="EMBL" id="CBJ31051.1"/>
    </source>
</evidence>
<dbReference type="EMBL" id="FN649733">
    <property type="protein sequence ID" value="CBJ31051.1"/>
    <property type="molecule type" value="Genomic_DNA"/>
</dbReference>
<dbReference type="EMBL" id="FN648411">
    <property type="protein sequence ID" value="CBJ31051.1"/>
    <property type="molecule type" value="Genomic_DNA"/>
</dbReference>
<dbReference type="OrthoDB" id="2278185at2759"/>
<keyword evidence="2" id="KW-1185">Reference proteome</keyword>
<dbReference type="AlphaFoldDB" id="D7FSB0"/>
<name>D7FSB0_ECTSI</name>
<organism evidence="1 2">
    <name type="scientific">Ectocarpus siliculosus</name>
    <name type="common">Brown alga</name>
    <name type="synonym">Conferva siliculosa</name>
    <dbReference type="NCBI Taxonomy" id="2880"/>
    <lineage>
        <taxon>Eukaryota</taxon>
        <taxon>Sar</taxon>
        <taxon>Stramenopiles</taxon>
        <taxon>Ochrophyta</taxon>
        <taxon>PX clade</taxon>
        <taxon>Phaeophyceae</taxon>
        <taxon>Ectocarpales</taxon>
        <taxon>Ectocarpaceae</taxon>
        <taxon>Ectocarpus</taxon>
    </lineage>
</organism>
<reference evidence="1 2" key="1">
    <citation type="journal article" date="2010" name="Nature">
        <title>The Ectocarpus genome and the independent evolution of multicellularity in brown algae.</title>
        <authorList>
            <person name="Cock J.M."/>
            <person name="Sterck L."/>
            <person name="Rouze P."/>
            <person name="Scornet D."/>
            <person name="Allen A.E."/>
            <person name="Amoutzias G."/>
            <person name="Anthouard V."/>
            <person name="Artiguenave F."/>
            <person name="Aury J.M."/>
            <person name="Badger J.H."/>
            <person name="Beszteri B."/>
            <person name="Billiau K."/>
            <person name="Bonnet E."/>
            <person name="Bothwell J.H."/>
            <person name="Bowler C."/>
            <person name="Boyen C."/>
            <person name="Brownlee C."/>
            <person name="Carrano C.J."/>
            <person name="Charrier B."/>
            <person name="Cho G.Y."/>
            <person name="Coelho S.M."/>
            <person name="Collen J."/>
            <person name="Corre E."/>
            <person name="Da Silva C."/>
            <person name="Delage L."/>
            <person name="Delaroque N."/>
            <person name="Dittami S.M."/>
            <person name="Doulbeau S."/>
            <person name="Elias M."/>
            <person name="Farnham G."/>
            <person name="Gachon C.M."/>
            <person name="Gschloessl B."/>
            <person name="Heesch S."/>
            <person name="Jabbari K."/>
            <person name="Jubin C."/>
            <person name="Kawai H."/>
            <person name="Kimura K."/>
            <person name="Kloareg B."/>
            <person name="Kupper F.C."/>
            <person name="Lang D."/>
            <person name="Le Bail A."/>
            <person name="Leblanc C."/>
            <person name="Lerouge P."/>
            <person name="Lohr M."/>
            <person name="Lopez P.J."/>
            <person name="Martens C."/>
            <person name="Maumus F."/>
            <person name="Michel G."/>
            <person name="Miranda-Saavedra D."/>
            <person name="Morales J."/>
            <person name="Moreau H."/>
            <person name="Motomura T."/>
            <person name="Nagasato C."/>
            <person name="Napoli C.A."/>
            <person name="Nelson D.R."/>
            <person name="Nyvall-Collen P."/>
            <person name="Peters A.F."/>
            <person name="Pommier C."/>
            <person name="Potin P."/>
            <person name="Poulain J."/>
            <person name="Quesneville H."/>
            <person name="Read B."/>
            <person name="Rensing S.A."/>
            <person name="Ritter A."/>
            <person name="Rousvoal S."/>
            <person name="Samanta M."/>
            <person name="Samson G."/>
            <person name="Schroeder D.C."/>
            <person name="Segurens B."/>
            <person name="Strittmatter M."/>
            <person name="Tonon T."/>
            <person name="Tregear J.W."/>
            <person name="Valentin K."/>
            <person name="von Dassow P."/>
            <person name="Yamagishi T."/>
            <person name="Van de Peer Y."/>
            <person name="Wincker P."/>
        </authorList>
    </citation>
    <scope>NUCLEOTIDE SEQUENCE [LARGE SCALE GENOMIC DNA]</scope>
    <source>
        <strain evidence="2">Ec32 / CCAP1310/4</strain>
    </source>
</reference>
<accession>D7FSB0</accession>
<sequence length="206" mass="23642">MGFRYKCAKCAEFNKGKQEVGKRKTSFNAWDAGCLRRLPEYISKEFPFLLTKRSGIEIRMVDRLADDLVHGKDFSAAAKNICQAHTTKFMVDQLKCTSLVNSRRTSSGIFRSANLAKTPERFGFDDSTKYGGAVPSEHYLRDVWRLYFSKLPVLEVDGVSWTLEEYQHRLMHERFWMGMLRLSLRRSSGSGQERARSAQDQCTACS</sequence>
<evidence type="ECO:0000313" key="2">
    <source>
        <dbReference type="Proteomes" id="UP000002630"/>
    </source>
</evidence>
<dbReference type="Proteomes" id="UP000002630">
    <property type="component" value="Linkage Group LG08"/>
</dbReference>
<gene>
    <name evidence="1" type="ORF">Esi_0231_0002</name>
</gene>
<proteinExistence type="predicted"/>